<dbReference type="AlphaFoldDB" id="A0A829HNS3"/>
<evidence type="ECO:0000313" key="1">
    <source>
        <dbReference type="EMBL" id="EPQ20995.1"/>
    </source>
</evidence>
<gene>
    <name evidence="1" type="ORF">J108_23575</name>
</gene>
<reference evidence="1 2" key="1">
    <citation type="journal article" date="2013" name="Genome Announc.">
        <title>Genome Sequence of an Epidemic Isolate of Mycobacterium abscessus subsp. bolletii from Rio de Janeiro, Brazil.</title>
        <authorList>
            <person name="Davidson R.M."/>
            <person name="Reynolds P.R."/>
            <person name="Farias-Hesson E."/>
            <person name="Duarte R.S."/>
            <person name="Jackson M."/>
            <person name="Strong M."/>
        </authorList>
    </citation>
    <scope>NUCLEOTIDE SEQUENCE [LARGE SCALE GENOMIC DNA]</scope>
    <source>
        <strain evidence="1 2">CRM-0020</strain>
    </source>
</reference>
<protein>
    <recommendedName>
        <fullName evidence="3">PE family protein</fullName>
    </recommendedName>
</protein>
<name>A0A829HNS3_9MYCO</name>
<comment type="caution">
    <text evidence="1">The sequence shown here is derived from an EMBL/GenBank/DDBJ whole genome shotgun (WGS) entry which is preliminary data.</text>
</comment>
<sequence>MFLSDREALTTMTAPLIVESAGVMQAGGVTAGAAGAAAGTTAAAGASTSFVAPGTMTPASMVTATRFSLHGQMGVATGMLGAKLLAEMAAALSAAGLGFLLADEAVAVKLLVP</sequence>
<evidence type="ECO:0008006" key="3">
    <source>
        <dbReference type="Google" id="ProtNLM"/>
    </source>
</evidence>
<dbReference type="EMBL" id="ATFQ01000040">
    <property type="protein sequence ID" value="EPQ20995.1"/>
    <property type="molecule type" value="Genomic_DNA"/>
</dbReference>
<proteinExistence type="predicted"/>
<evidence type="ECO:0000313" key="2">
    <source>
        <dbReference type="Proteomes" id="UP000014969"/>
    </source>
</evidence>
<organism evidence="1 2">
    <name type="scientific">Mycobacteroides abscessus subsp. bolletii CRM-0020</name>
    <dbReference type="NCBI Taxonomy" id="1306401"/>
    <lineage>
        <taxon>Bacteria</taxon>
        <taxon>Bacillati</taxon>
        <taxon>Actinomycetota</taxon>
        <taxon>Actinomycetes</taxon>
        <taxon>Mycobacteriales</taxon>
        <taxon>Mycobacteriaceae</taxon>
        <taxon>Mycobacteroides</taxon>
        <taxon>Mycobacteroides abscessus</taxon>
    </lineage>
</organism>
<dbReference type="Proteomes" id="UP000014969">
    <property type="component" value="Unassembled WGS sequence"/>
</dbReference>
<accession>A0A829HNS3</accession>